<dbReference type="Proteomes" id="UP001243009">
    <property type="component" value="Unassembled WGS sequence"/>
</dbReference>
<evidence type="ECO:0000256" key="7">
    <source>
        <dbReference type="SAM" id="Phobius"/>
    </source>
</evidence>
<evidence type="ECO:0000313" key="8">
    <source>
        <dbReference type="EMBL" id="MDO9712051.1"/>
    </source>
</evidence>
<evidence type="ECO:0000256" key="1">
    <source>
        <dbReference type="ARBA" id="ARBA00004651"/>
    </source>
</evidence>
<keyword evidence="6 7" id="KW-0472">Membrane</keyword>
<evidence type="ECO:0000256" key="4">
    <source>
        <dbReference type="ARBA" id="ARBA00022692"/>
    </source>
</evidence>
<dbReference type="InterPro" id="IPR051907">
    <property type="entry name" value="DoxX-like_oxidoreductase"/>
</dbReference>
<reference evidence="8 9" key="1">
    <citation type="submission" date="2023-08" db="EMBL/GenBank/DDBJ databases">
        <title>The draft genome sequence of Paracraurococcus sp. LOR1-02.</title>
        <authorList>
            <person name="Kingkaew E."/>
            <person name="Tanasupawat S."/>
        </authorList>
    </citation>
    <scope>NUCLEOTIDE SEQUENCE [LARGE SCALE GENOMIC DNA]</scope>
    <source>
        <strain evidence="8 9">LOR1-02</strain>
    </source>
</reference>
<keyword evidence="5 7" id="KW-1133">Transmembrane helix</keyword>
<proteinExistence type="inferred from homology"/>
<dbReference type="Pfam" id="PF07681">
    <property type="entry name" value="DoxX"/>
    <property type="match status" value="1"/>
</dbReference>
<gene>
    <name evidence="8" type="ORF">Q7A36_27155</name>
</gene>
<keyword evidence="4 7" id="KW-0812">Transmembrane</keyword>
<comment type="subcellular location">
    <subcellularLocation>
        <location evidence="1">Cell membrane</location>
        <topology evidence="1">Multi-pass membrane protein</topology>
    </subcellularLocation>
</comment>
<evidence type="ECO:0000256" key="6">
    <source>
        <dbReference type="ARBA" id="ARBA00023136"/>
    </source>
</evidence>
<sequence>MPSDIAARPAAAPASQDLGLLVARVMLSALFLYSGWAKFSAPDRTAGYFGSLGLPMPGVMVWVAIAAELVLPILLLIGIRARWVAFALCVFTLVTALTGHKFWTFDAATQAQQASAQLTQFLKNLGIAGGFLVLGLTGPGRYAADRRG</sequence>
<keyword evidence="3" id="KW-1003">Cell membrane</keyword>
<accession>A0ABT9E7C5</accession>
<name>A0ABT9E7C5_9PROT</name>
<protein>
    <submittedName>
        <fullName evidence="8">DoxX family protein</fullName>
    </submittedName>
</protein>
<dbReference type="RefSeq" id="WP_305106907.1">
    <property type="nucleotide sequence ID" value="NZ_JAUTWS010000039.1"/>
</dbReference>
<feature type="transmembrane region" description="Helical" evidence="7">
    <location>
        <begin position="84"/>
        <end position="105"/>
    </location>
</feature>
<evidence type="ECO:0000256" key="2">
    <source>
        <dbReference type="ARBA" id="ARBA00006679"/>
    </source>
</evidence>
<dbReference type="EMBL" id="JAUTWS010000039">
    <property type="protein sequence ID" value="MDO9712051.1"/>
    <property type="molecule type" value="Genomic_DNA"/>
</dbReference>
<comment type="similarity">
    <text evidence="2">Belongs to the DoxX family.</text>
</comment>
<evidence type="ECO:0000256" key="3">
    <source>
        <dbReference type="ARBA" id="ARBA00022475"/>
    </source>
</evidence>
<organism evidence="8 9">
    <name type="scientific">Paracraurococcus lichenis</name>
    <dbReference type="NCBI Taxonomy" id="3064888"/>
    <lineage>
        <taxon>Bacteria</taxon>
        <taxon>Pseudomonadati</taxon>
        <taxon>Pseudomonadota</taxon>
        <taxon>Alphaproteobacteria</taxon>
        <taxon>Acetobacterales</taxon>
        <taxon>Roseomonadaceae</taxon>
        <taxon>Paracraurococcus</taxon>
    </lineage>
</organism>
<dbReference type="InterPro" id="IPR032808">
    <property type="entry name" value="DoxX"/>
</dbReference>
<feature type="transmembrane region" description="Helical" evidence="7">
    <location>
        <begin position="59"/>
        <end position="77"/>
    </location>
</feature>
<dbReference type="PANTHER" id="PTHR33452">
    <property type="entry name" value="OXIDOREDUCTASE CATD-RELATED"/>
    <property type="match status" value="1"/>
</dbReference>
<evidence type="ECO:0000256" key="5">
    <source>
        <dbReference type="ARBA" id="ARBA00022989"/>
    </source>
</evidence>
<evidence type="ECO:0000313" key="9">
    <source>
        <dbReference type="Proteomes" id="UP001243009"/>
    </source>
</evidence>
<dbReference type="PANTHER" id="PTHR33452:SF1">
    <property type="entry name" value="INNER MEMBRANE PROTEIN YPHA-RELATED"/>
    <property type="match status" value="1"/>
</dbReference>
<keyword evidence="9" id="KW-1185">Reference proteome</keyword>
<feature type="transmembrane region" description="Helical" evidence="7">
    <location>
        <begin position="21"/>
        <end position="39"/>
    </location>
</feature>
<feature type="transmembrane region" description="Helical" evidence="7">
    <location>
        <begin position="125"/>
        <end position="144"/>
    </location>
</feature>
<comment type="caution">
    <text evidence="8">The sequence shown here is derived from an EMBL/GenBank/DDBJ whole genome shotgun (WGS) entry which is preliminary data.</text>
</comment>